<keyword evidence="6" id="KW-1185">Reference proteome</keyword>
<evidence type="ECO:0000259" key="4">
    <source>
        <dbReference type="SMART" id="SM00642"/>
    </source>
</evidence>
<proteinExistence type="predicted"/>
<dbReference type="InterPro" id="IPR006047">
    <property type="entry name" value="GH13_cat_dom"/>
</dbReference>
<protein>
    <submittedName>
        <fullName evidence="5">Alpha-amlyase</fullName>
    </submittedName>
</protein>
<dbReference type="InterPro" id="IPR013780">
    <property type="entry name" value="Glyco_hydro_b"/>
</dbReference>
<evidence type="ECO:0000256" key="1">
    <source>
        <dbReference type="ARBA" id="ARBA00022801"/>
    </source>
</evidence>
<keyword evidence="5" id="KW-0456">Lyase</keyword>
<dbReference type="Gene3D" id="3.20.20.80">
    <property type="entry name" value="Glycosidases"/>
    <property type="match status" value="1"/>
</dbReference>
<evidence type="ECO:0000313" key="6">
    <source>
        <dbReference type="Proteomes" id="UP000267268"/>
    </source>
</evidence>
<dbReference type="Pfam" id="PF10438">
    <property type="entry name" value="Cyc-maltodext_C"/>
    <property type="match status" value="1"/>
</dbReference>
<dbReference type="InterPro" id="IPR019492">
    <property type="entry name" value="Cyclo-malto-dextrinase_C"/>
</dbReference>
<dbReference type="OrthoDB" id="9806009at2"/>
<dbReference type="Gene3D" id="2.60.40.1180">
    <property type="entry name" value="Golgi alpha-mannosidase II"/>
    <property type="match status" value="1"/>
</dbReference>
<name>A0A3Q9FPC7_9BACT</name>
<dbReference type="KEGG" id="fll:EI427_11640"/>
<dbReference type="Pfam" id="PF00128">
    <property type="entry name" value="Alpha-amylase"/>
    <property type="match status" value="1"/>
</dbReference>
<keyword evidence="3" id="KW-0732">Signal</keyword>
<dbReference type="InterPro" id="IPR013783">
    <property type="entry name" value="Ig-like_fold"/>
</dbReference>
<dbReference type="PANTHER" id="PTHR10357:SF210">
    <property type="entry name" value="MALTODEXTRIN GLUCOSIDASE"/>
    <property type="match status" value="1"/>
</dbReference>
<evidence type="ECO:0000256" key="3">
    <source>
        <dbReference type="SAM" id="SignalP"/>
    </source>
</evidence>
<dbReference type="GO" id="GO:0016829">
    <property type="term" value="F:lyase activity"/>
    <property type="evidence" value="ECO:0007669"/>
    <property type="project" value="UniProtKB-KW"/>
</dbReference>
<dbReference type="RefSeq" id="WP_126614791.1">
    <property type="nucleotide sequence ID" value="NZ_CP034562.1"/>
</dbReference>
<dbReference type="SUPFAM" id="SSF51011">
    <property type="entry name" value="Glycosyl hydrolase domain"/>
    <property type="match status" value="1"/>
</dbReference>
<feature type="signal peptide" evidence="3">
    <location>
        <begin position="1"/>
        <end position="21"/>
    </location>
</feature>
<dbReference type="GO" id="GO:0005975">
    <property type="term" value="P:carbohydrate metabolic process"/>
    <property type="evidence" value="ECO:0007669"/>
    <property type="project" value="InterPro"/>
</dbReference>
<evidence type="ECO:0000256" key="2">
    <source>
        <dbReference type="ARBA" id="ARBA00023295"/>
    </source>
</evidence>
<organism evidence="5 6">
    <name type="scientific">Flammeovirga pectinis</name>
    <dbReference type="NCBI Taxonomy" id="2494373"/>
    <lineage>
        <taxon>Bacteria</taxon>
        <taxon>Pseudomonadati</taxon>
        <taxon>Bacteroidota</taxon>
        <taxon>Cytophagia</taxon>
        <taxon>Cytophagales</taxon>
        <taxon>Flammeovirgaceae</taxon>
        <taxon>Flammeovirga</taxon>
    </lineage>
</organism>
<dbReference type="Proteomes" id="UP000267268">
    <property type="component" value="Chromosome 1"/>
</dbReference>
<reference evidence="5 6" key="1">
    <citation type="submission" date="2018-12" db="EMBL/GenBank/DDBJ databases">
        <title>Flammeovirga pectinis sp. nov., isolated from the gut of the Korean scallop, Patinopecten yessoensis.</title>
        <authorList>
            <person name="Bae J.-W."/>
            <person name="Jeong Y.-S."/>
            <person name="Kang W."/>
        </authorList>
    </citation>
    <scope>NUCLEOTIDE SEQUENCE [LARGE SCALE GENOMIC DNA]</scope>
    <source>
        <strain evidence="5 6">L12M1</strain>
    </source>
</reference>
<sequence length="623" mass="71640">MKRITLALTLMLFAAFQLASAKTKVSIDRVEPAFWWAGMEHPELQLLIHGKEISNLTPSLSYEGVQLDQTIKVENANYLFLILKISDDVKAGSFPIEFKQKGKVVFTYNYELKERRENSAGRQGFSNKDVMYLITPDRFANGVPENDTVDGLKEAADRSNMSGRHGGDIQGIINNLDYIQDLGFTALWVNPLLENDMEVYSYHGYSTTDYYKIDERFGSNEDYVRLSAEAKKRGIKLIMDQIENHCGLDHWWTKDLPTADWYNYQDLEKKPYSTHQRVSLADPYGTETDRKGHADGWFVDSMPDLNQKNELLANYLIQNSIWWVEFGDLGGIRQDTYSYPDANFMAEWSRRIMLEYPNFNIVGEEWSENPAIVSRWQKGKVNANGYESYLPSLMDFPVQAALKRSLNKEIAPYSNTFNEVYETLAADFLYADPYNLVIFPDNHDTPRFFNQVNENYDLFKMGLMYIYTTRGIPQIFYGTEILMGNVDHPEDHAYIREDMPGGWEGDKANVFKGEGLSKEQEDALYFVKTLTTFRRDTPALHDGKLKQYAPANEIFVMFRFDESTKVMTIFNKNVEDKDVELAHYEESLQGAKSAKNVLTGETYDLSKGTLKVPAMTSLMLVIE</sequence>
<dbReference type="CDD" id="cd11340">
    <property type="entry name" value="AmyAc_bac_CMD_like_3"/>
    <property type="match status" value="1"/>
</dbReference>
<dbReference type="EMBL" id="CP034562">
    <property type="protein sequence ID" value="AZQ62863.1"/>
    <property type="molecule type" value="Genomic_DNA"/>
</dbReference>
<dbReference type="GO" id="GO:0016798">
    <property type="term" value="F:hydrolase activity, acting on glycosyl bonds"/>
    <property type="evidence" value="ECO:0007669"/>
    <property type="project" value="UniProtKB-KW"/>
</dbReference>
<dbReference type="Pfam" id="PF09087">
    <property type="entry name" value="Cyc-maltodext_N"/>
    <property type="match status" value="1"/>
</dbReference>
<keyword evidence="2" id="KW-0326">Glycosidase</keyword>
<feature type="domain" description="Glycosyl hydrolase family 13 catalytic" evidence="4">
    <location>
        <begin position="133"/>
        <end position="534"/>
    </location>
</feature>
<dbReference type="SMART" id="SM00642">
    <property type="entry name" value="Aamy"/>
    <property type="match status" value="1"/>
</dbReference>
<feature type="chain" id="PRO_5018627458" evidence="3">
    <location>
        <begin position="22"/>
        <end position="623"/>
    </location>
</feature>
<keyword evidence="1" id="KW-0378">Hydrolase</keyword>
<gene>
    <name evidence="5" type="ORF">EI427_11640</name>
</gene>
<dbReference type="SUPFAM" id="SSF81296">
    <property type="entry name" value="E set domains"/>
    <property type="match status" value="1"/>
</dbReference>
<evidence type="ECO:0000313" key="5">
    <source>
        <dbReference type="EMBL" id="AZQ62863.1"/>
    </source>
</evidence>
<dbReference type="AlphaFoldDB" id="A0A3Q9FPC7"/>
<accession>A0A3Q9FPC7</accession>
<dbReference type="SUPFAM" id="SSF51445">
    <property type="entry name" value="(Trans)glycosidases"/>
    <property type="match status" value="1"/>
</dbReference>
<dbReference type="InterPro" id="IPR017853">
    <property type="entry name" value="GH"/>
</dbReference>
<dbReference type="Gene3D" id="2.60.40.10">
    <property type="entry name" value="Immunoglobulins"/>
    <property type="match status" value="1"/>
</dbReference>
<dbReference type="InterPro" id="IPR015171">
    <property type="entry name" value="Cyc-maltodext_N"/>
</dbReference>
<dbReference type="InterPro" id="IPR014756">
    <property type="entry name" value="Ig_E-set"/>
</dbReference>
<dbReference type="PANTHER" id="PTHR10357">
    <property type="entry name" value="ALPHA-AMYLASE FAMILY MEMBER"/>
    <property type="match status" value="1"/>
</dbReference>